<dbReference type="RefSeq" id="WP_204497588.1">
    <property type="nucleotide sequence ID" value="NZ_JAFBDR010000002.1"/>
</dbReference>
<reference evidence="2 3" key="1">
    <citation type="submission" date="2021-01" db="EMBL/GenBank/DDBJ databases">
        <title>Genomic Encyclopedia of Type Strains, Phase IV (KMG-IV): sequencing the most valuable type-strain genomes for metagenomic binning, comparative biology and taxonomic classification.</title>
        <authorList>
            <person name="Goeker M."/>
        </authorList>
    </citation>
    <scope>NUCLEOTIDE SEQUENCE [LARGE SCALE GENOMIC DNA]</scope>
    <source>
        <strain evidence="2 3">DSM 23711</strain>
    </source>
</reference>
<name>A0ABS2MWD4_9BACI</name>
<keyword evidence="1" id="KW-0472">Membrane</keyword>
<organism evidence="2 3">
    <name type="scientific">Aquibacillus albus</name>
    <dbReference type="NCBI Taxonomy" id="1168171"/>
    <lineage>
        <taxon>Bacteria</taxon>
        <taxon>Bacillati</taxon>
        <taxon>Bacillota</taxon>
        <taxon>Bacilli</taxon>
        <taxon>Bacillales</taxon>
        <taxon>Bacillaceae</taxon>
        <taxon>Aquibacillus</taxon>
    </lineage>
</organism>
<sequence length="130" mass="14785">MKPEIESLQSYVALSFIVIGFLIRFSPAYLGLSFPYHEWLVNTISFALFFMGLPIAIYQITKFDTRLTIFYSSASILFLLAAYFQFELLAIINLSPIVLIVKLFVLLFIILGLVILMAGIGYNRGLKMQD</sequence>
<feature type="transmembrane region" description="Helical" evidence="1">
    <location>
        <begin position="69"/>
        <end position="91"/>
    </location>
</feature>
<feature type="transmembrane region" description="Helical" evidence="1">
    <location>
        <begin position="39"/>
        <end position="57"/>
    </location>
</feature>
<feature type="transmembrane region" description="Helical" evidence="1">
    <location>
        <begin position="12"/>
        <end position="33"/>
    </location>
</feature>
<accession>A0ABS2MWD4</accession>
<dbReference type="Proteomes" id="UP001296943">
    <property type="component" value="Unassembled WGS sequence"/>
</dbReference>
<keyword evidence="3" id="KW-1185">Reference proteome</keyword>
<evidence type="ECO:0000313" key="3">
    <source>
        <dbReference type="Proteomes" id="UP001296943"/>
    </source>
</evidence>
<evidence type="ECO:0000313" key="2">
    <source>
        <dbReference type="EMBL" id="MBM7570160.1"/>
    </source>
</evidence>
<comment type="caution">
    <text evidence="2">The sequence shown here is derived from an EMBL/GenBank/DDBJ whole genome shotgun (WGS) entry which is preliminary data.</text>
</comment>
<evidence type="ECO:0000256" key="1">
    <source>
        <dbReference type="SAM" id="Phobius"/>
    </source>
</evidence>
<gene>
    <name evidence="2" type="ORF">JOC48_000638</name>
</gene>
<keyword evidence="1" id="KW-0812">Transmembrane</keyword>
<dbReference type="EMBL" id="JAFBDR010000002">
    <property type="protein sequence ID" value="MBM7570160.1"/>
    <property type="molecule type" value="Genomic_DNA"/>
</dbReference>
<protein>
    <submittedName>
        <fullName evidence="2">Uncharacterized protein</fullName>
    </submittedName>
</protein>
<proteinExistence type="predicted"/>
<feature type="transmembrane region" description="Helical" evidence="1">
    <location>
        <begin position="97"/>
        <end position="122"/>
    </location>
</feature>
<keyword evidence="1" id="KW-1133">Transmembrane helix</keyword>